<dbReference type="GO" id="GO:0006281">
    <property type="term" value="P:DNA repair"/>
    <property type="evidence" value="ECO:0007669"/>
    <property type="project" value="UniProtKB-KW"/>
</dbReference>
<dbReference type="InterPro" id="IPR003395">
    <property type="entry name" value="RecF/RecN/SMC_N"/>
</dbReference>
<dbReference type="GO" id="GO:0005524">
    <property type="term" value="F:ATP binding"/>
    <property type="evidence" value="ECO:0007669"/>
    <property type="project" value="UniProtKB-KW"/>
</dbReference>
<dbReference type="AlphaFoldDB" id="A0A0X8XVY0"/>
<keyword evidence="5 9" id="KW-0227">DNA damage</keyword>
<evidence type="ECO:0000259" key="10">
    <source>
        <dbReference type="Pfam" id="PF02463"/>
    </source>
</evidence>
<evidence type="ECO:0000256" key="5">
    <source>
        <dbReference type="ARBA" id="ARBA00022763"/>
    </source>
</evidence>
<dbReference type="OrthoDB" id="9806954at2"/>
<dbReference type="InterPro" id="IPR004604">
    <property type="entry name" value="DNA_recomb/repair_RecN"/>
</dbReference>
<evidence type="ECO:0000313" key="12">
    <source>
        <dbReference type="Proteomes" id="UP000182498"/>
    </source>
</evidence>
<name>A0A0X8XVY0_9CORY</name>
<evidence type="ECO:0000256" key="4">
    <source>
        <dbReference type="ARBA" id="ARBA00022741"/>
    </source>
</evidence>
<evidence type="ECO:0000313" key="11">
    <source>
        <dbReference type="EMBL" id="CUU67458.1"/>
    </source>
</evidence>
<keyword evidence="6" id="KW-0067">ATP-binding</keyword>
<evidence type="ECO:0000256" key="1">
    <source>
        <dbReference type="ARBA" id="ARBA00003618"/>
    </source>
</evidence>
<accession>A0A0X8XVY0</accession>
<comment type="similarity">
    <text evidence="2 9">Belongs to the RecN family.</text>
</comment>
<evidence type="ECO:0000256" key="9">
    <source>
        <dbReference type="PIRNR" id="PIRNR003128"/>
    </source>
</evidence>
<reference evidence="12" key="1">
    <citation type="submission" date="2015-11" db="EMBL/GenBank/DDBJ databases">
        <authorList>
            <person name="Dugat-Bony E."/>
        </authorList>
    </citation>
    <scope>NUCLEOTIDE SEQUENCE [LARGE SCALE GENOMIC DNA]</scope>
    <source>
        <strain evidence="12">Mu292</strain>
    </source>
</reference>
<dbReference type="CDD" id="cd03241">
    <property type="entry name" value="ABC_RecN"/>
    <property type="match status" value="1"/>
</dbReference>
<evidence type="ECO:0000256" key="7">
    <source>
        <dbReference type="ARBA" id="ARBA00023204"/>
    </source>
</evidence>
<dbReference type="PANTHER" id="PTHR11059:SF0">
    <property type="entry name" value="DNA REPAIR PROTEIN RECN"/>
    <property type="match status" value="1"/>
</dbReference>
<proteinExistence type="inferred from homology"/>
<dbReference type="GO" id="GO:0043590">
    <property type="term" value="C:bacterial nucleoid"/>
    <property type="evidence" value="ECO:0007669"/>
    <property type="project" value="TreeGrafter"/>
</dbReference>
<dbReference type="GO" id="GO:0006310">
    <property type="term" value="P:DNA recombination"/>
    <property type="evidence" value="ECO:0007669"/>
    <property type="project" value="InterPro"/>
</dbReference>
<feature type="domain" description="RecF/RecN/SMC N-terminal" evidence="10">
    <location>
        <begin position="2"/>
        <end position="532"/>
    </location>
</feature>
<evidence type="ECO:0000256" key="8">
    <source>
        <dbReference type="ARBA" id="ARBA00033408"/>
    </source>
</evidence>
<dbReference type="RefSeq" id="WP_014009811.1">
    <property type="nucleotide sequence ID" value="NZ_DAMBUC010000002.1"/>
</dbReference>
<dbReference type="InterPro" id="IPR027417">
    <property type="entry name" value="P-loop_NTPase"/>
</dbReference>
<gene>
    <name evidence="11" type="ORF">CVAR292_02821</name>
</gene>
<keyword evidence="7 9" id="KW-0234">DNA repair</keyword>
<organism evidence="11 12">
    <name type="scientific">Corynebacterium variabile</name>
    <dbReference type="NCBI Taxonomy" id="1727"/>
    <lineage>
        <taxon>Bacteria</taxon>
        <taxon>Bacillati</taxon>
        <taxon>Actinomycetota</taxon>
        <taxon>Actinomycetes</taxon>
        <taxon>Mycobacteriales</taxon>
        <taxon>Corynebacteriaceae</taxon>
        <taxon>Corynebacterium</taxon>
    </lineage>
</organism>
<dbReference type="EMBL" id="FAUH01000026">
    <property type="protein sequence ID" value="CUU67458.1"/>
    <property type="molecule type" value="Genomic_DNA"/>
</dbReference>
<dbReference type="SUPFAM" id="SSF52540">
    <property type="entry name" value="P-loop containing nucleoside triphosphate hydrolases"/>
    <property type="match status" value="2"/>
</dbReference>
<dbReference type="OMA" id="QVICVTH"/>
<dbReference type="PIRSF" id="PIRSF003128">
    <property type="entry name" value="RecN"/>
    <property type="match status" value="1"/>
</dbReference>
<comment type="function">
    <text evidence="1 9">May be involved in recombinational repair of damaged DNA.</text>
</comment>
<dbReference type="Pfam" id="PF02463">
    <property type="entry name" value="SMC_N"/>
    <property type="match status" value="1"/>
</dbReference>
<dbReference type="NCBIfam" id="TIGR00634">
    <property type="entry name" value="recN"/>
    <property type="match status" value="1"/>
</dbReference>
<dbReference type="PANTHER" id="PTHR11059">
    <property type="entry name" value="DNA REPAIR PROTEIN RECN"/>
    <property type="match status" value="1"/>
</dbReference>
<protein>
    <recommendedName>
        <fullName evidence="3 9">DNA repair protein RecN</fullName>
    </recommendedName>
    <alternativeName>
        <fullName evidence="8 9">Recombination protein N</fullName>
    </alternativeName>
</protein>
<evidence type="ECO:0000256" key="2">
    <source>
        <dbReference type="ARBA" id="ARBA00009441"/>
    </source>
</evidence>
<evidence type="ECO:0000256" key="6">
    <source>
        <dbReference type="ARBA" id="ARBA00022840"/>
    </source>
</evidence>
<dbReference type="GO" id="GO:0009432">
    <property type="term" value="P:SOS response"/>
    <property type="evidence" value="ECO:0007669"/>
    <property type="project" value="TreeGrafter"/>
</dbReference>
<keyword evidence="4" id="KW-0547">Nucleotide-binding</keyword>
<evidence type="ECO:0000256" key="3">
    <source>
        <dbReference type="ARBA" id="ARBA00021315"/>
    </source>
</evidence>
<keyword evidence="12" id="KW-1185">Reference proteome</keyword>
<sequence length="584" mass="61448">MLTELQIRNLGVIEEATAEFAAGFTVVTGETGAGKTMVVTGLKLLSGARADAQRVRGGTDKASVDGIFRILGGDADSGPADGDADKLAQMVEEIGGYLDDGEAVVSRSVNASGRSRAHLAGRTVAAGVLSDFTSRLLTIHGQSDQLQLTDPVKQLRSLDSFAGLDDDRREYRRLRRQWAGLARDLNDRTVKRRELALEAETLRHALAQIDELDPQPGEDEDLKVRISRLQDADDVRSAVATALTAVDGDPEDAGESAADALGMAASVLEAAAGGDPRIACLGSRLAALVGELADISGELGTVLSAAPDPENLEDLLQRQQDLRELRTFAVDVDGALAWRDEARERLGAIDVSDDVLEELRARVSDAAEEMLAAARRLAAGRIAASARFAEAVTAEIRGLQMAAEFRVEVTTHGGDGKNLGKGAGKNATTADCGPDGITEVEFQLVQGGSAHPLGATASGGELSRVMLALEVILAGSGRTMVFDEVDSGVGGRAAVEIGRRLARLAVHNQVIVVTHLPQVAAFADAHVHVSKAATDATVRSSVRTLTEEERVEELSRMLAGLESDTGRAHAEELLETAQTAKAAM</sequence>
<dbReference type="Gene3D" id="3.40.50.300">
    <property type="entry name" value="P-loop containing nucleotide triphosphate hydrolases"/>
    <property type="match status" value="2"/>
</dbReference>
<dbReference type="Proteomes" id="UP000182498">
    <property type="component" value="Unassembled WGS sequence"/>
</dbReference>